<gene>
    <name evidence="2" type="ORF">ACFFMS_00410</name>
</gene>
<proteinExistence type="predicted"/>
<reference evidence="2 3" key="1">
    <citation type="submission" date="2024-09" db="EMBL/GenBank/DDBJ databases">
        <authorList>
            <person name="Sun Q."/>
            <person name="Mori K."/>
        </authorList>
    </citation>
    <scope>NUCLEOTIDE SEQUENCE [LARGE SCALE GENOMIC DNA]</scope>
    <source>
        <strain evidence="2 3">JCM 11201</strain>
    </source>
</reference>
<keyword evidence="3" id="KW-1185">Reference proteome</keyword>
<sequence>MYNLALEAAGFLILGGIVYNLSKNNSAKQKNKEVERIKTAAANYSSGTAKNSSTHQERMGVLLFHPSLYTVDDYDSDDCHHKQH</sequence>
<name>A0ABV5W967_9BACI</name>
<evidence type="ECO:0000256" key="1">
    <source>
        <dbReference type="SAM" id="Phobius"/>
    </source>
</evidence>
<evidence type="ECO:0000313" key="2">
    <source>
        <dbReference type="EMBL" id="MFB9757018.1"/>
    </source>
</evidence>
<comment type="caution">
    <text evidence="2">The sequence shown here is derived from an EMBL/GenBank/DDBJ whole genome shotgun (WGS) entry which is preliminary data.</text>
</comment>
<accession>A0ABV5W967</accession>
<keyword evidence="1" id="KW-1133">Transmembrane helix</keyword>
<dbReference type="EMBL" id="JBHMAF010000003">
    <property type="protein sequence ID" value="MFB9757018.1"/>
    <property type="molecule type" value="Genomic_DNA"/>
</dbReference>
<protein>
    <submittedName>
        <fullName evidence="2">Uncharacterized protein</fullName>
    </submittedName>
</protein>
<dbReference type="Proteomes" id="UP001589609">
    <property type="component" value="Unassembled WGS sequence"/>
</dbReference>
<evidence type="ECO:0000313" key="3">
    <source>
        <dbReference type="Proteomes" id="UP001589609"/>
    </source>
</evidence>
<keyword evidence="1" id="KW-0812">Transmembrane</keyword>
<organism evidence="2 3">
    <name type="scientific">Ectobacillus funiculus</name>
    <dbReference type="NCBI Taxonomy" id="137993"/>
    <lineage>
        <taxon>Bacteria</taxon>
        <taxon>Bacillati</taxon>
        <taxon>Bacillota</taxon>
        <taxon>Bacilli</taxon>
        <taxon>Bacillales</taxon>
        <taxon>Bacillaceae</taxon>
        <taxon>Ectobacillus</taxon>
    </lineage>
</organism>
<keyword evidence="1" id="KW-0472">Membrane</keyword>
<dbReference type="RefSeq" id="WP_342044586.1">
    <property type="nucleotide sequence ID" value="NZ_JAPCYI010000001.1"/>
</dbReference>
<feature type="transmembrane region" description="Helical" evidence="1">
    <location>
        <begin position="6"/>
        <end position="22"/>
    </location>
</feature>